<evidence type="ECO:0000313" key="2">
    <source>
        <dbReference type="Proteomes" id="UP000887574"/>
    </source>
</evidence>
<keyword evidence="2" id="KW-1185">Reference proteome</keyword>
<reference evidence="3" key="1">
    <citation type="submission" date="2022-11" db="UniProtKB">
        <authorList>
            <consortium name="WormBaseParasite"/>
        </authorList>
    </citation>
    <scope>IDENTIFICATION</scope>
</reference>
<evidence type="ECO:0000256" key="1">
    <source>
        <dbReference type="SAM" id="MobiDB-lite"/>
    </source>
</evidence>
<organism evidence="2 3">
    <name type="scientific">Ditylenchus dipsaci</name>
    <dbReference type="NCBI Taxonomy" id="166011"/>
    <lineage>
        <taxon>Eukaryota</taxon>
        <taxon>Metazoa</taxon>
        <taxon>Ecdysozoa</taxon>
        <taxon>Nematoda</taxon>
        <taxon>Chromadorea</taxon>
        <taxon>Rhabditida</taxon>
        <taxon>Tylenchina</taxon>
        <taxon>Tylenchomorpha</taxon>
        <taxon>Sphaerularioidea</taxon>
        <taxon>Anguinidae</taxon>
        <taxon>Anguininae</taxon>
        <taxon>Ditylenchus</taxon>
    </lineage>
</organism>
<name>A0A915DHE4_9BILA</name>
<evidence type="ECO:0000313" key="3">
    <source>
        <dbReference type="WBParaSite" id="jg19281"/>
    </source>
</evidence>
<sequence length="124" mass="14235">MNNSLSTKLEDYFTQAAKNAIILTPPEVVAEFCTEQYGHIRPGRKDARYLRQNLIERQVCMDLNEGYEPREVEGSASELMMNAIGRSFKDKAIEQTMKWIIKTTESQDKSVKESNAGIRRPSYQ</sequence>
<accession>A0A915DHE4</accession>
<dbReference type="AlphaFoldDB" id="A0A915DHE4"/>
<proteinExistence type="predicted"/>
<dbReference type="Proteomes" id="UP000887574">
    <property type="component" value="Unplaced"/>
</dbReference>
<dbReference type="WBParaSite" id="jg19281">
    <property type="protein sequence ID" value="jg19281"/>
    <property type="gene ID" value="jg19281"/>
</dbReference>
<feature type="region of interest" description="Disordered" evidence="1">
    <location>
        <begin position="104"/>
        <end position="124"/>
    </location>
</feature>
<protein>
    <submittedName>
        <fullName evidence="3">Uncharacterized protein</fullName>
    </submittedName>
</protein>